<accession>A0A5B7K9N5</accession>
<proteinExistence type="predicted"/>
<dbReference type="OrthoDB" id="88467at2759"/>
<gene>
    <name evidence="5" type="primary">FSTL4</name>
    <name evidence="5" type="ORF">E2C01_101459</name>
</gene>
<dbReference type="CDD" id="cd00104">
    <property type="entry name" value="KAZAL_FS"/>
    <property type="match status" value="1"/>
</dbReference>
<dbReference type="SMART" id="SM00280">
    <property type="entry name" value="KAZAL"/>
    <property type="match status" value="1"/>
</dbReference>
<dbReference type="SUPFAM" id="SSF100895">
    <property type="entry name" value="Kazal-type serine protease inhibitors"/>
    <property type="match status" value="1"/>
</dbReference>
<dbReference type="Proteomes" id="UP000324222">
    <property type="component" value="Unassembled WGS sequence"/>
</dbReference>
<evidence type="ECO:0000313" key="5">
    <source>
        <dbReference type="EMBL" id="MPD05701.1"/>
    </source>
</evidence>
<feature type="domain" description="Kazal-like" evidence="4">
    <location>
        <begin position="1"/>
        <end position="58"/>
    </location>
</feature>
<comment type="caution">
    <text evidence="5">The sequence shown here is derived from an EMBL/GenBank/DDBJ whole genome shotgun (WGS) entry which is preliminary data.</text>
</comment>
<dbReference type="InterPro" id="IPR036058">
    <property type="entry name" value="Kazal_dom_sf"/>
</dbReference>
<sequence length="59" mass="6382">MVNQYGVATCQCPHSCAPVVTPVCGTDKVTYESRCHLEKEACVMQKSITVAFVGSCGKW</sequence>
<dbReference type="InterPro" id="IPR050653">
    <property type="entry name" value="Prot_Inhib_GrowthFact_Antg"/>
</dbReference>
<evidence type="ECO:0000313" key="6">
    <source>
        <dbReference type="Proteomes" id="UP000324222"/>
    </source>
</evidence>
<dbReference type="InterPro" id="IPR002350">
    <property type="entry name" value="Kazal_dom"/>
</dbReference>
<keyword evidence="1" id="KW-0646">Protease inhibitor</keyword>
<organism evidence="5 6">
    <name type="scientific">Portunus trituberculatus</name>
    <name type="common">Swimming crab</name>
    <name type="synonym">Neptunus trituberculatus</name>
    <dbReference type="NCBI Taxonomy" id="210409"/>
    <lineage>
        <taxon>Eukaryota</taxon>
        <taxon>Metazoa</taxon>
        <taxon>Ecdysozoa</taxon>
        <taxon>Arthropoda</taxon>
        <taxon>Crustacea</taxon>
        <taxon>Multicrustacea</taxon>
        <taxon>Malacostraca</taxon>
        <taxon>Eumalacostraca</taxon>
        <taxon>Eucarida</taxon>
        <taxon>Decapoda</taxon>
        <taxon>Pleocyemata</taxon>
        <taxon>Brachyura</taxon>
        <taxon>Eubrachyura</taxon>
        <taxon>Portunoidea</taxon>
        <taxon>Portunidae</taxon>
        <taxon>Portuninae</taxon>
        <taxon>Portunus</taxon>
    </lineage>
</organism>
<dbReference type="Gene3D" id="3.30.60.30">
    <property type="match status" value="1"/>
</dbReference>
<dbReference type="EMBL" id="VSRR010147271">
    <property type="protein sequence ID" value="MPD05701.1"/>
    <property type="molecule type" value="Genomic_DNA"/>
</dbReference>
<dbReference type="AlphaFoldDB" id="A0A5B7K9N5"/>
<keyword evidence="3" id="KW-1015">Disulfide bond</keyword>
<name>A0A5B7K9N5_PORTR</name>
<dbReference type="PROSITE" id="PS51465">
    <property type="entry name" value="KAZAL_2"/>
    <property type="match status" value="1"/>
</dbReference>
<evidence type="ECO:0000256" key="3">
    <source>
        <dbReference type="ARBA" id="ARBA00023157"/>
    </source>
</evidence>
<dbReference type="PANTHER" id="PTHR10913:SF45">
    <property type="entry name" value="FOLLISTATIN, ISOFORM A-RELATED"/>
    <property type="match status" value="1"/>
</dbReference>
<protein>
    <submittedName>
        <fullName evidence="5">Follistatin-related protein 4</fullName>
    </submittedName>
</protein>
<reference evidence="5 6" key="1">
    <citation type="submission" date="2019-05" db="EMBL/GenBank/DDBJ databases">
        <title>Another draft genome of Portunus trituberculatus and its Hox gene families provides insights of decapod evolution.</title>
        <authorList>
            <person name="Jeong J.-H."/>
            <person name="Song I."/>
            <person name="Kim S."/>
            <person name="Choi T."/>
            <person name="Kim D."/>
            <person name="Ryu S."/>
            <person name="Kim W."/>
        </authorList>
    </citation>
    <scope>NUCLEOTIDE SEQUENCE [LARGE SCALE GENOMIC DNA]</scope>
    <source>
        <tissue evidence="5">Muscle</tissue>
    </source>
</reference>
<keyword evidence="6" id="KW-1185">Reference proteome</keyword>
<dbReference type="Pfam" id="PF07648">
    <property type="entry name" value="Kazal_2"/>
    <property type="match status" value="1"/>
</dbReference>
<evidence type="ECO:0000256" key="2">
    <source>
        <dbReference type="ARBA" id="ARBA00022900"/>
    </source>
</evidence>
<evidence type="ECO:0000256" key="1">
    <source>
        <dbReference type="ARBA" id="ARBA00022690"/>
    </source>
</evidence>
<dbReference type="GO" id="GO:0030154">
    <property type="term" value="P:cell differentiation"/>
    <property type="evidence" value="ECO:0007669"/>
    <property type="project" value="TreeGrafter"/>
</dbReference>
<dbReference type="GO" id="GO:0005576">
    <property type="term" value="C:extracellular region"/>
    <property type="evidence" value="ECO:0007669"/>
    <property type="project" value="TreeGrafter"/>
</dbReference>
<evidence type="ECO:0000259" key="4">
    <source>
        <dbReference type="PROSITE" id="PS51465"/>
    </source>
</evidence>
<keyword evidence="2" id="KW-0722">Serine protease inhibitor</keyword>
<dbReference type="PANTHER" id="PTHR10913">
    <property type="entry name" value="FOLLISTATIN-RELATED"/>
    <property type="match status" value="1"/>
</dbReference>